<organism evidence="2">
    <name type="scientific">uncultured alpha proteobacterium EF100_102A06</name>
    <dbReference type="NCBI Taxonomy" id="710799"/>
    <lineage>
        <taxon>Bacteria</taxon>
        <taxon>Pseudomonadati</taxon>
        <taxon>Pseudomonadota</taxon>
        <taxon>Alphaproteobacteria</taxon>
        <taxon>environmental samples</taxon>
    </lineage>
</organism>
<name>E0Y285_9PROT</name>
<dbReference type="AlphaFoldDB" id="E0Y285"/>
<feature type="region of interest" description="Disordered" evidence="1">
    <location>
        <begin position="32"/>
        <end position="55"/>
    </location>
</feature>
<proteinExistence type="predicted"/>
<evidence type="ECO:0000313" key="2">
    <source>
        <dbReference type="EMBL" id="ADI20776.1"/>
    </source>
</evidence>
<dbReference type="EMBL" id="GU474947">
    <property type="protein sequence ID" value="ADI20776.1"/>
    <property type="molecule type" value="Genomic_DNA"/>
</dbReference>
<evidence type="ECO:0000256" key="1">
    <source>
        <dbReference type="SAM" id="MobiDB-lite"/>
    </source>
</evidence>
<reference evidence="2" key="1">
    <citation type="journal article" date="2011" name="Environ. Microbiol.">
        <title>Time-series analyses of Monterey Bay coastal microbial picoplankton using a 'genome proxy' microarray.</title>
        <authorList>
            <person name="Rich V.I."/>
            <person name="Pham V.D."/>
            <person name="Eppley J."/>
            <person name="Shi Y."/>
            <person name="DeLong E.F."/>
        </authorList>
    </citation>
    <scope>NUCLEOTIDE SEQUENCE</scope>
</reference>
<protein>
    <submittedName>
        <fullName evidence="2">Uncharacterized protein</fullName>
    </submittedName>
</protein>
<sequence length="55" mass="6454">MVMEETLRQLNRWLSFQINATRSPASLATLFGPKRSRLPHDGRSLKQRLSRRLEC</sequence>
<accession>E0Y285</accession>
<feature type="compositionally biased region" description="Basic residues" evidence="1">
    <location>
        <begin position="45"/>
        <end position="55"/>
    </location>
</feature>